<dbReference type="Pfam" id="PF13443">
    <property type="entry name" value="HTH_26"/>
    <property type="match status" value="1"/>
</dbReference>
<reference evidence="2 3" key="1">
    <citation type="submission" date="2018-08" db="EMBL/GenBank/DDBJ databases">
        <title>A genome reference for cultivated species of the human gut microbiota.</title>
        <authorList>
            <person name="Zou Y."/>
            <person name="Xue W."/>
            <person name="Luo G."/>
        </authorList>
    </citation>
    <scope>NUCLEOTIDE SEQUENCE [LARGE SCALE GENOMIC DNA]</scope>
    <source>
        <strain evidence="2 3">AM09-9</strain>
    </source>
</reference>
<name>A0A415D4Z0_9FIRM</name>
<dbReference type="Proteomes" id="UP000285832">
    <property type="component" value="Unassembled WGS sequence"/>
</dbReference>
<evidence type="ECO:0000313" key="3">
    <source>
        <dbReference type="Proteomes" id="UP000285832"/>
    </source>
</evidence>
<sequence length="78" mass="9026">MIKKKRGDIMQTKTIKMICGYREIPVSDLAEKLNKSTSNFYQMLKRDNFRESELEEIADALGCNIKISFVDKSTGKEF</sequence>
<evidence type="ECO:0000313" key="2">
    <source>
        <dbReference type="EMBL" id="RHJ61245.1"/>
    </source>
</evidence>
<organism evidence="2 3">
    <name type="scientific">[Ruminococcus] lactaris</name>
    <dbReference type="NCBI Taxonomy" id="46228"/>
    <lineage>
        <taxon>Bacteria</taxon>
        <taxon>Bacillati</taxon>
        <taxon>Bacillota</taxon>
        <taxon>Clostridia</taxon>
        <taxon>Lachnospirales</taxon>
        <taxon>Lachnospiraceae</taxon>
        <taxon>Mediterraneibacter</taxon>
    </lineage>
</organism>
<dbReference type="SUPFAM" id="SSF47413">
    <property type="entry name" value="lambda repressor-like DNA-binding domains"/>
    <property type="match status" value="1"/>
</dbReference>
<protein>
    <submittedName>
        <fullName evidence="2">Transcriptional regulator</fullName>
    </submittedName>
</protein>
<dbReference type="AlphaFoldDB" id="A0A415D4Z0"/>
<dbReference type="InterPro" id="IPR001387">
    <property type="entry name" value="Cro/C1-type_HTH"/>
</dbReference>
<proteinExistence type="predicted"/>
<evidence type="ECO:0000259" key="1">
    <source>
        <dbReference type="Pfam" id="PF13443"/>
    </source>
</evidence>
<comment type="caution">
    <text evidence="2">The sequence shown here is derived from an EMBL/GenBank/DDBJ whole genome shotgun (WGS) entry which is preliminary data.</text>
</comment>
<feature type="domain" description="HTH cro/C1-type" evidence="1">
    <location>
        <begin position="15"/>
        <end position="65"/>
    </location>
</feature>
<dbReference type="EMBL" id="QRMI01000017">
    <property type="protein sequence ID" value="RHJ61245.1"/>
    <property type="molecule type" value="Genomic_DNA"/>
</dbReference>
<accession>A0A415D4Z0</accession>
<dbReference type="InterPro" id="IPR010982">
    <property type="entry name" value="Lambda_DNA-bd_dom_sf"/>
</dbReference>
<gene>
    <name evidence="2" type="ORF">DW116_07880</name>
</gene>
<dbReference type="GO" id="GO:0003677">
    <property type="term" value="F:DNA binding"/>
    <property type="evidence" value="ECO:0007669"/>
    <property type="project" value="InterPro"/>
</dbReference>